<dbReference type="RefSeq" id="WP_122979583.1">
    <property type="nucleotide sequence ID" value="NZ_BOMX01000152.1"/>
</dbReference>
<comment type="similarity">
    <text evidence="1">Belongs to the glycosyl hydrolase 43 family.</text>
</comment>
<organism evidence="8 9">
    <name type="scientific">Actinoplanes teichomyceticus</name>
    <dbReference type="NCBI Taxonomy" id="1867"/>
    <lineage>
        <taxon>Bacteria</taxon>
        <taxon>Bacillati</taxon>
        <taxon>Actinomycetota</taxon>
        <taxon>Actinomycetes</taxon>
        <taxon>Micromonosporales</taxon>
        <taxon>Micromonosporaceae</taxon>
        <taxon>Actinoplanes</taxon>
    </lineage>
</organism>
<dbReference type="GO" id="GO:0004553">
    <property type="term" value="F:hydrolase activity, hydrolyzing O-glycosyl compounds"/>
    <property type="evidence" value="ECO:0007669"/>
    <property type="project" value="InterPro"/>
</dbReference>
<name>A0A561WAK0_ACTTI</name>
<dbReference type="InterPro" id="IPR051795">
    <property type="entry name" value="Glycosyl_Hydrlase_43"/>
</dbReference>
<feature type="signal peptide" evidence="6">
    <location>
        <begin position="1"/>
        <end position="23"/>
    </location>
</feature>
<evidence type="ECO:0000256" key="3">
    <source>
        <dbReference type="ARBA" id="ARBA00023295"/>
    </source>
</evidence>
<reference evidence="8 9" key="1">
    <citation type="submission" date="2019-06" db="EMBL/GenBank/DDBJ databases">
        <title>Sequencing the genomes of 1000 actinobacteria strains.</title>
        <authorList>
            <person name="Klenk H.-P."/>
        </authorList>
    </citation>
    <scope>NUCLEOTIDE SEQUENCE [LARGE SCALE GENOMIC DNA]</scope>
    <source>
        <strain evidence="8 9">DSM 43866</strain>
    </source>
</reference>
<dbReference type="InterPro" id="IPR023296">
    <property type="entry name" value="Glyco_hydro_beta-prop_sf"/>
</dbReference>
<feature type="chain" id="PRO_5038349334" evidence="6">
    <location>
        <begin position="24"/>
        <end position="762"/>
    </location>
</feature>
<evidence type="ECO:0000256" key="1">
    <source>
        <dbReference type="ARBA" id="ARBA00009865"/>
    </source>
</evidence>
<feature type="site" description="Important for catalytic activity, responsible for pKa modulation of the active site Glu and correct orientation of both the proton donor and substrate" evidence="5">
    <location>
        <position position="172"/>
    </location>
</feature>
<proteinExistence type="inferred from homology"/>
<evidence type="ECO:0000313" key="8">
    <source>
        <dbReference type="EMBL" id="TWG20885.1"/>
    </source>
</evidence>
<dbReference type="Pfam" id="PF17851">
    <property type="entry name" value="GH43_C2"/>
    <property type="match status" value="1"/>
</dbReference>
<dbReference type="InterPro" id="IPR013320">
    <property type="entry name" value="ConA-like_dom_sf"/>
</dbReference>
<feature type="domain" description="Beta-xylosidase C-terminal Concanavalin A-like" evidence="7">
    <location>
        <begin position="556"/>
        <end position="749"/>
    </location>
</feature>
<dbReference type="Pfam" id="PF04616">
    <property type="entry name" value="Glyco_hydro_43"/>
    <property type="match status" value="1"/>
</dbReference>
<dbReference type="CDD" id="cd18616">
    <property type="entry name" value="GH43_ABN-like"/>
    <property type="match status" value="1"/>
</dbReference>
<comment type="caution">
    <text evidence="8">The sequence shown here is derived from an EMBL/GenBank/DDBJ whole genome shotgun (WGS) entry which is preliminary data.</text>
</comment>
<evidence type="ECO:0000313" key="9">
    <source>
        <dbReference type="Proteomes" id="UP000320239"/>
    </source>
</evidence>
<dbReference type="Proteomes" id="UP000320239">
    <property type="component" value="Unassembled WGS sequence"/>
</dbReference>
<keyword evidence="6" id="KW-0732">Signal</keyword>
<dbReference type="InterPro" id="IPR041542">
    <property type="entry name" value="GH43_C2"/>
</dbReference>
<sequence length="762" mass="80044">MKLRTWMALAALAVAGLVTPASAQAAAPVAPAAAPTSYTNPVSAGTVDTFPDPAVIRGKDGAWYAYGTTNPIRNSSGEAGEHILPVLSSPDLVHWTYRGDVYTPTGKPAYWAAGTRAWAPDIRYLGGAYHLTYALSTGGVALLTGPTPLGPWTDRGLLVRPSDSGCPTGAIDQALFTDTGGVNYLYWGSYDTLCVQQLSADATTRVGEVTQVGRGRRAEGSFVVHRGGYYYLFFSDAGCCDGAFSGYTVKVGRSISPKGPFVTPSGTDLMALTSKDGIVLSANGNRWIGPGHNAIATDLAGQDWLVYHAIPAGEPDFPPVTGANGATLNLTRRPLMIDRLDWIDGWPVVRAGAGPSETAQTGPVTSWAVGSTFDSLSGWSTAWPTATDPDSGGFLSAAQRSFSLSDRAVSGDVRVEGDLRSGAGLVISYADPQNHVVAWLDRGGQRLDVAVTVRGRRSDHTAALPSGFPHATWHTVAAERRGRNLSVEVSADRLRDPVASVALTLPAAVALTGRIGAAATAAGAAADNIGAAPLYRPVTQRVADPAVGAPLPAYSDEFTGADPAWSWIRGRDDTTLTGGALVWPTQAAELHTGTNTASVLARTAPPGDFTVETRLTFDGTRGNQQAGLLLYQNDDRYFKLAHSVLPLSGTSQVTHQVEFGKEGERPTYTPPIAVANAPMFGGPAAGTTWLRLRYHFDAAHNEDEVRAASSVDGTVWTWGGVWTLPHTGTYRIGLISMNAPGATASFDYVRTYLNGADATACA</sequence>
<evidence type="ECO:0000256" key="2">
    <source>
        <dbReference type="ARBA" id="ARBA00022801"/>
    </source>
</evidence>
<dbReference type="EMBL" id="VIWY01000003">
    <property type="protein sequence ID" value="TWG20885.1"/>
    <property type="molecule type" value="Genomic_DNA"/>
</dbReference>
<dbReference type="Gene3D" id="2.60.120.560">
    <property type="entry name" value="Exo-inulinase, domain 1"/>
    <property type="match status" value="1"/>
</dbReference>
<dbReference type="SUPFAM" id="SSF49899">
    <property type="entry name" value="Concanavalin A-like lectins/glucanases"/>
    <property type="match status" value="1"/>
</dbReference>
<evidence type="ECO:0000256" key="6">
    <source>
        <dbReference type="SAM" id="SignalP"/>
    </source>
</evidence>
<dbReference type="Gene3D" id="2.115.10.20">
    <property type="entry name" value="Glycosyl hydrolase domain, family 43"/>
    <property type="match status" value="1"/>
</dbReference>
<dbReference type="AlphaFoldDB" id="A0A561WAK0"/>
<evidence type="ECO:0000259" key="7">
    <source>
        <dbReference type="Pfam" id="PF17851"/>
    </source>
</evidence>
<keyword evidence="2 8" id="KW-0378">Hydrolase</keyword>
<feature type="active site" description="Proton acceptor" evidence="4">
    <location>
        <position position="52"/>
    </location>
</feature>
<keyword evidence="9" id="KW-1185">Reference proteome</keyword>
<keyword evidence="3" id="KW-0326">Glycosidase</keyword>
<evidence type="ECO:0000256" key="5">
    <source>
        <dbReference type="PIRSR" id="PIRSR606710-2"/>
    </source>
</evidence>
<dbReference type="GO" id="GO:0005975">
    <property type="term" value="P:carbohydrate metabolic process"/>
    <property type="evidence" value="ECO:0007669"/>
    <property type="project" value="InterPro"/>
</dbReference>
<dbReference type="Gene3D" id="2.60.120.200">
    <property type="match status" value="1"/>
</dbReference>
<evidence type="ECO:0000256" key="4">
    <source>
        <dbReference type="PIRSR" id="PIRSR606710-1"/>
    </source>
</evidence>
<dbReference type="OrthoDB" id="9801455at2"/>
<accession>A0A561WAK0</accession>
<gene>
    <name evidence="8" type="ORF">FHX34_103414</name>
</gene>
<feature type="active site" description="Proton donor" evidence="4">
    <location>
        <position position="219"/>
    </location>
</feature>
<dbReference type="SUPFAM" id="SSF75005">
    <property type="entry name" value="Arabinanase/levansucrase/invertase"/>
    <property type="match status" value="1"/>
</dbReference>
<dbReference type="PANTHER" id="PTHR42812:SF5">
    <property type="entry name" value="ENDO-ARABINASE"/>
    <property type="match status" value="1"/>
</dbReference>
<dbReference type="PANTHER" id="PTHR42812">
    <property type="entry name" value="BETA-XYLOSIDASE"/>
    <property type="match status" value="1"/>
</dbReference>
<dbReference type="InterPro" id="IPR006710">
    <property type="entry name" value="Glyco_hydro_43"/>
</dbReference>
<protein>
    <submittedName>
        <fullName evidence="8">Glycosyl hydrolase family 43</fullName>
    </submittedName>
</protein>